<dbReference type="Pfam" id="PF00583">
    <property type="entry name" value="Acetyltransf_1"/>
    <property type="match status" value="1"/>
</dbReference>
<dbReference type="SUPFAM" id="SSF55729">
    <property type="entry name" value="Acyl-CoA N-acyltransferases (Nat)"/>
    <property type="match status" value="1"/>
</dbReference>
<keyword evidence="3" id="KW-1185">Reference proteome</keyword>
<dbReference type="InterPro" id="IPR016181">
    <property type="entry name" value="Acyl_CoA_acyltransferase"/>
</dbReference>
<dbReference type="AlphaFoldDB" id="A0A3Q9I5H2"/>
<protein>
    <submittedName>
        <fullName evidence="2">N-acetyltransferase</fullName>
    </submittedName>
</protein>
<evidence type="ECO:0000313" key="3">
    <source>
        <dbReference type="Proteomes" id="UP000270678"/>
    </source>
</evidence>
<evidence type="ECO:0000313" key="2">
    <source>
        <dbReference type="EMBL" id="AZS13124.1"/>
    </source>
</evidence>
<name>A0A3Q9I5H2_9BACL</name>
<dbReference type="RefSeq" id="WP_126994493.1">
    <property type="nucleotide sequence ID" value="NZ_CP034346.1"/>
</dbReference>
<evidence type="ECO:0000259" key="1">
    <source>
        <dbReference type="PROSITE" id="PS51186"/>
    </source>
</evidence>
<dbReference type="GO" id="GO:0016747">
    <property type="term" value="F:acyltransferase activity, transferring groups other than amino-acyl groups"/>
    <property type="evidence" value="ECO:0007669"/>
    <property type="project" value="InterPro"/>
</dbReference>
<dbReference type="KEGG" id="plut:EI981_00500"/>
<dbReference type="EMBL" id="CP034346">
    <property type="protein sequence ID" value="AZS13124.1"/>
    <property type="molecule type" value="Genomic_DNA"/>
</dbReference>
<reference evidence="3" key="1">
    <citation type="submission" date="2018-12" db="EMBL/GenBank/DDBJ databases">
        <title>Complete genome sequence of Paenibacillus sp. MBLB1234.</title>
        <authorList>
            <person name="Nam Y.-D."/>
            <person name="Kang J."/>
            <person name="Chung W.-H."/>
            <person name="Park Y.S."/>
        </authorList>
    </citation>
    <scope>NUCLEOTIDE SEQUENCE [LARGE SCALE GENOMIC DNA]</scope>
    <source>
        <strain evidence="3">MBLB1234</strain>
    </source>
</reference>
<keyword evidence="2" id="KW-0808">Transferase</keyword>
<sequence length="174" mass="19857">MEKYIPKFLIVPMEEDHGADICTWRYDSPYDVYSWLPWEQMKALDVEFGNPALRAEQYASLLDETGELAGFAQYFPLKGVTRIGVGMRPDLCGHGYGKSFVIAIAEEALRRKPSNEVDLEVLTWNKRAIRAYQKSGFVITDLYEKMTPGGISKPYYCMVFRGFPKGEDPGHNEL</sequence>
<organism evidence="2 3">
    <name type="scientific">Paenibacillus lutimineralis</name>
    <dbReference type="NCBI Taxonomy" id="2707005"/>
    <lineage>
        <taxon>Bacteria</taxon>
        <taxon>Bacillati</taxon>
        <taxon>Bacillota</taxon>
        <taxon>Bacilli</taxon>
        <taxon>Bacillales</taxon>
        <taxon>Paenibacillaceae</taxon>
        <taxon>Paenibacillus</taxon>
    </lineage>
</organism>
<dbReference type="PROSITE" id="PS51186">
    <property type="entry name" value="GNAT"/>
    <property type="match status" value="1"/>
</dbReference>
<proteinExistence type="predicted"/>
<accession>A0A3Q9I5H2</accession>
<dbReference type="OrthoDB" id="423921at2"/>
<dbReference type="Proteomes" id="UP000270678">
    <property type="component" value="Chromosome"/>
</dbReference>
<gene>
    <name evidence="2" type="ORF">EI981_00500</name>
</gene>
<dbReference type="Gene3D" id="3.40.630.30">
    <property type="match status" value="1"/>
</dbReference>
<dbReference type="InterPro" id="IPR000182">
    <property type="entry name" value="GNAT_dom"/>
</dbReference>
<feature type="domain" description="N-acetyltransferase" evidence="1">
    <location>
        <begin position="8"/>
        <end position="158"/>
    </location>
</feature>